<dbReference type="InterPro" id="IPR023213">
    <property type="entry name" value="CAT-like_dom_sf"/>
</dbReference>
<keyword evidence="3" id="KW-0012">Acyltransferase</keyword>
<comment type="caution">
    <text evidence="4">The sequence shown here is derived from an EMBL/GenBank/DDBJ whole genome shotgun (WGS) entry which is preliminary data.</text>
</comment>
<dbReference type="PANTHER" id="PTHR31623:SF122">
    <property type="entry name" value="HXXXD-TYPE ACYL-TRANSFERASE FAMILY PROTEIN"/>
    <property type="match status" value="1"/>
</dbReference>
<accession>A0A9J6AMR4</accession>
<sequence length="597" mass="65377">MTPLFTATTKVLSMLNPKSMRLLLSFSIKIELLNDFLPTDLPSSLLLRVQVNIFNCGGLVIGINISHILAVGFILGSFVKEWAHITQTETTKDCLQSFSHLSSLFPPTVLSGPQVSPPSNVGPKIVTKRFVFDAFAIANLKDKINLSATFTRPTRLVVVLSFLWKVTVVDSVEANQLINELNGFVNVVGSTTRDTSANIDDITSMFATCGTEVINKLGLGDAIDIYPSTTDFGWGKPFWVSSVSKPFEVFILNDTKDGDGIEACMDKDNVEALNSNSESSSDPQLQKSLAQTLTKFFPIAGDLLKVNSQFTAMIKALNLPSTPLLAVQVNLFNCGGLVIEIQISHIVADAFTLATFLNEWANTSLTGKTKDCLPSFGPKTITRRFEFDALAITKLKNTIEDSSAIRPTRVVVVMSLIWKVFVGISTTKHGHSRDSSFVVLINMRGKSNLPCLEDDALGNCTMSGIANLEAEKELNHELVGNTIRDTCAGIGKAASVDDISSLVVNNHTNVNEKFLQGEKMDIYVCSSWCGFPWYKVNFGWGKPFWVSSVSFDALELICLMDTKNGDGIEAWVSLKENVMAEFERDADILTFCSLLPK</sequence>
<gene>
    <name evidence="4" type="ORF">H5410_010628</name>
</gene>
<dbReference type="GO" id="GO:0016746">
    <property type="term" value="F:acyltransferase activity"/>
    <property type="evidence" value="ECO:0007669"/>
    <property type="project" value="UniProtKB-KW"/>
</dbReference>
<dbReference type="AlphaFoldDB" id="A0A9J6AMR4"/>
<dbReference type="Pfam" id="PF02458">
    <property type="entry name" value="Transferase"/>
    <property type="match status" value="3"/>
</dbReference>
<evidence type="ECO:0000256" key="2">
    <source>
        <dbReference type="ARBA" id="ARBA00022679"/>
    </source>
</evidence>
<reference evidence="4 5" key="1">
    <citation type="submission" date="2020-09" db="EMBL/GenBank/DDBJ databases">
        <title>De no assembly of potato wild relative species, Solanum commersonii.</title>
        <authorList>
            <person name="Cho K."/>
        </authorList>
    </citation>
    <scope>NUCLEOTIDE SEQUENCE [LARGE SCALE GENOMIC DNA]</scope>
    <source>
        <strain evidence="4">LZ3.2</strain>
        <tissue evidence="4">Leaf</tissue>
    </source>
</reference>
<dbReference type="Proteomes" id="UP000824120">
    <property type="component" value="Chromosome 2"/>
</dbReference>
<evidence type="ECO:0000256" key="1">
    <source>
        <dbReference type="ARBA" id="ARBA00009861"/>
    </source>
</evidence>
<evidence type="ECO:0000256" key="3">
    <source>
        <dbReference type="ARBA" id="ARBA00023315"/>
    </source>
</evidence>
<protein>
    <submittedName>
        <fullName evidence="4">Uncharacterized protein</fullName>
    </submittedName>
</protein>
<proteinExistence type="inferred from homology"/>
<dbReference type="OrthoDB" id="671439at2759"/>
<dbReference type="EMBL" id="JACXVP010000002">
    <property type="protein sequence ID" value="KAG5625410.1"/>
    <property type="molecule type" value="Genomic_DNA"/>
</dbReference>
<comment type="similarity">
    <text evidence="1">Belongs to the plant acyltransferase family.</text>
</comment>
<keyword evidence="2" id="KW-0808">Transferase</keyword>
<keyword evidence="5" id="KW-1185">Reference proteome</keyword>
<dbReference type="Gene3D" id="3.30.559.10">
    <property type="entry name" value="Chloramphenicol acetyltransferase-like domain"/>
    <property type="match status" value="5"/>
</dbReference>
<evidence type="ECO:0000313" key="5">
    <source>
        <dbReference type="Proteomes" id="UP000824120"/>
    </source>
</evidence>
<organism evidence="4 5">
    <name type="scientific">Solanum commersonii</name>
    <name type="common">Commerson's wild potato</name>
    <name type="synonym">Commerson's nightshade</name>
    <dbReference type="NCBI Taxonomy" id="4109"/>
    <lineage>
        <taxon>Eukaryota</taxon>
        <taxon>Viridiplantae</taxon>
        <taxon>Streptophyta</taxon>
        <taxon>Embryophyta</taxon>
        <taxon>Tracheophyta</taxon>
        <taxon>Spermatophyta</taxon>
        <taxon>Magnoliopsida</taxon>
        <taxon>eudicotyledons</taxon>
        <taxon>Gunneridae</taxon>
        <taxon>Pentapetalae</taxon>
        <taxon>asterids</taxon>
        <taxon>lamiids</taxon>
        <taxon>Solanales</taxon>
        <taxon>Solanaceae</taxon>
        <taxon>Solanoideae</taxon>
        <taxon>Solaneae</taxon>
        <taxon>Solanum</taxon>
    </lineage>
</organism>
<evidence type="ECO:0000313" key="4">
    <source>
        <dbReference type="EMBL" id="KAG5625410.1"/>
    </source>
</evidence>
<dbReference type="PANTHER" id="PTHR31623">
    <property type="entry name" value="F21J9.9"/>
    <property type="match status" value="1"/>
</dbReference>
<name>A0A9J6AMR4_SOLCO</name>